<comment type="subcellular location">
    <subcellularLocation>
        <location evidence="1 10">Cell outer membrane</location>
        <topology evidence="1 10">Multi-pass membrane protein</topology>
    </subcellularLocation>
</comment>
<keyword evidence="7 10" id="KW-0472">Membrane</keyword>
<dbReference type="RefSeq" id="WP_039422080.1">
    <property type="nucleotide sequence ID" value="NZ_JRAI01000081.1"/>
</dbReference>
<dbReference type="PANTHER" id="PTHR30069:SF29">
    <property type="entry name" value="HEMOGLOBIN AND HEMOGLOBIN-HAPTOGLOBIN-BINDING PROTEIN 1-RELATED"/>
    <property type="match status" value="1"/>
</dbReference>
<organism evidence="15 16">
    <name type="scientific">Porphyromonas gulae</name>
    <dbReference type="NCBI Taxonomy" id="111105"/>
    <lineage>
        <taxon>Bacteria</taxon>
        <taxon>Pseudomonadati</taxon>
        <taxon>Bacteroidota</taxon>
        <taxon>Bacteroidia</taxon>
        <taxon>Bacteroidales</taxon>
        <taxon>Porphyromonadaceae</taxon>
        <taxon>Porphyromonas</taxon>
    </lineage>
</organism>
<evidence type="ECO:0000313" key="16">
    <source>
        <dbReference type="Proteomes" id="UP000030130"/>
    </source>
</evidence>
<dbReference type="InterPro" id="IPR036942">
    <property type="entry name" value="Beta-barrel_TonB_sf"/>
</dbReference>
<dbReference type="InterPro" id="IPR037066">
    <property type="entry name" value="Plug_dom_sf"/>
</dbReference>
<feature type="chain" id="PRO_5001998669" evidence="12">
    <location>
        <begin position="24"/>
        <end position="757"/>
    </location>
</feature>
<keyword evidence="8 15" id="KW-0675">Receptor</keyword>
<evidence type="ECO:0000256" key="3">
    <source>
        <dbReference type="ARBA" id="ARBA00022452"/>
    </source>
</evidence>
<dbReference type="PANTHER" id="PTHR30069">
    <property type="entry name" value="TONB-DEPENDENT OUTER MEMBRANE RECEPTOR"/>
    <property type="match status" value="1"/>
</dbReference>
<dbReference type="InterPro" id="IPR039426">
    <property type="entry name" value="TonB-dep_rcpt-like"/>
</dbReference>
<dbReference type="InterPro" id="IPR000531">
    <property type="entry name" value="Beta-barrel_TonB"/>
</dbReference>
<sequence>MRTKTILFAIISLIALLPSSLLAQSKAVLTGNVSDAETGEPLAGARIEVKHTNIVAGADAGGHFEIKNLSAGQYTIICSFGGYGQKEEVVAIEAGQTKTISFALRLRTNNLEEVVVTGTGTRYRLADAPVATEVLTAKEIASFSAPTSETLLQGLSPSFDFGPNLMGSFMQLNGLSSKYILVLIDGKRVYGDVGGQADLSRISSDQIERIELVKGASSSLYGSDAIAGVINVITKKNTNRLSAYTSHRISKYNDRQTNTSLDINIGKLSSNTNYFFYHTDGWQNSPLEMKKKKGSGELILEETYKKTFRAQENQGISQSLSYYATNNLSFTGNVQYNKRQIFTPTFSEKKTYDLDYRALTASLGTNYLFPNGLHTLSFDAVYDRFRFGYLYHDKDSSESLINNQGQTEQPTFFPGQLRNKNDQIRYTMEARGIFTLPYAQKLTGGLEYFREELISPYNLITDKADASTLSAYVQDEWKPLDWFNMTAGFRLVHHQEFGTRMTPKVSMLAKYGPLNFRATYANGYKTPTLKELFARNELSTMGSHNLYLGNADLKPQMSDYYALGLEYNQGPISLSATVYDNELRNLIAYVDIPTLPEHAAQGIKKTKQYTNVGKARSRGLDVLCDASIGWGIKLGAGYSLVEAKNLETNEWLEGAARHRANVHADWAHYWGKYRLGLSLFGRIQSERFYKDGNAPDYTLWRLSTSHRFTHFRHIILDGTLGIDNLFDYVDDRPMGVNYATVTPGRTFFAQIAIRFNN</sequence>
<evidence type="ECO:0000256" key="8">
    <source>
        <dbReference type="ARBA" id="ARBA00023170"/>
    </source>
</evidence>
<dbReference type="GO" id="GO:0015344">
    <property type="term" value="F:siderophore uptake transmembrane transporter activity"/>
    <property type="evidence" value="ECO:0007669"/>
    <property type="project" value="TreeGrafter"/>
</dbReference>
<dbReference type="Pfam" id="PF07715">
    <property type="entry name" value="Plug"/>
    <property type="match status" value="1"/>
</dbReference>
<dbReference type="STRING" id="111105.HR09_06965"/>
<evidence type="ECO:0000256" key="10">
    <source>
        <dbReference type="PROSITE-ProRule" id="PRU01360"/>
    </source>
</evidence>
<comment type="similarity">
    <text evidence="10 11">Belongs to the TonB-dependent receptor family.</text>
</comment>
<feature type="domain" description="TonB-dependent receptor plug" evidence="14">
    <location>
        <begin position="125"/>
        <end position="229"/>
    </location>
</feature>
<evidence type="ECO:0000259" key="14">
    <source>
        <dbReference type="Pfam" id="PF07715"/>
    </source>
</evidence>
<dbReference type="Gene3D" id="2.40.170.20">
    <property type="entry name" value="TonB-dependent receptor, beta-barrel domain"/>
    <property type="match status" value="1"/>
</dbReference>
<evidence type="ECO:0000256" key="6">
    <source>
        <dbReference type="ARBA" id="ARBA00023077"/>
    </source>
</evidence>
<dbReference type="SUPFAM" id="SSF49464">
    <property type="entry name" value="Carboxypeptidase regulatory domain-like"/>
    <property type="match status" value="1"/>
</dbReference>
<dbReference type="Gene3D" id="2.60.40.1120">
    <property type="entry name" value="Carboxypeptidase-like, regulatory domain"/>
    <property type="match status" value="1"/>
</dbReference>
<feature type="signal peptide" evidence="12">
    <location>
        <begin position="1"/>
        <end position="23"/>
    </location>
</feature>
<evidence type="ECO:0000256" key="11">
    <source>
        <dbReference type="RuleBase" id="RU003357"/>
    </source>
</evidence>
<dbReference type="Pfam" id="PF13715">
    <property type="entry name" value="CarbopepD_reg_2"/>
    <property type="match status" value="1"/>
</dbReference>
<dbReference type="InterPro" id="IPR008969">
    <property type="entry name" value="CarboxyPept-like_regulatory"/>
</dbReference>
<comment type="caution">
    <text evidence="15">The sequence shown here is derived from an EMBL/GenBank/DDBJ whole genome shotgun (WGS) entry which is preliminary data.</text>
</comment>
<gene>
    <name evidence="15" type="ORF">HR08_09870</name>
</gene>
<evidence type="ECO:0000256" key="7">
    <source>
        <dbReference type="ARBA" id="ARBA00023136"/>
    </source>
</evidence>
<dbReference type="OrthoDB" id="9764669at2"/>
<proteinExistence type="inferred from homology"/>
<evidence type="ECO:0000256" key="4">
    <source>
        <dbReference type="ARBA" id="ARBA00022692"/>
    </source>
</evidence>
<dbReference type="GO" id="GO:0044718">
    <property type="term" value="P:siderophore transmembrane transport"/>
    <property type="evidence" value="ECO:0007669"/>
    <property type="project" value="TreeGrafter"/>
</dbReference>
<keyword evidence="9 10" id="KW-0998">Cell outer membrane</keyword>
<dbReference type="eggNOG" id="COG4771">
    <property type="taxonomic scope" value="Bacteria"/>
</dbReference>
<accession>A0A0A2EYI4</accession>
<keyword evidence="3 10" id="KW-1134">Transmembrane beta strand</keyword>
<dbReference type="CDD" id="cd01347">
    <property type="entry name" value="ligand_gated_channel"/>
    <property type="match status" value="1"/>
</dbReference>
<dbReference type="GO" id="GO:0009279">
    <property type="term" value="C:cell outer membrane"/>
    <property type="evidence" value="ECO:0007669"/>
    <property type="project" value="UniProtKB-SubCell"/>
</dbReference>
<evidence type="ECO:0000256" key="2">
    <source>
        <dbReference type="ARBA" id="ARBA00022448"/>
    </source>
</evidence>
<name>A0A0A2EYI4_9PORP</name>
<evidence type="ECO:0000256" key="12">
    <source>
        <dbReference type="SAM" id="SignalP"/>
    </source>
</evidence>
<dbReference type="Pfam" id="PF00593">
    <property type="entry name" value="TonB_dep_Rec_b-barrel"/>
    <property type="match status" value="1"/>
</dbReference>
<reference evidence="15 16" key="1">
    <citation type="submission" date="2014-08" db="EMBL/GenBank/DDBJ databases">
        <title>Porphyromonas gulae strain:COT-052_OH1451 Genome sequencing.</title>
        <authorList>
            <person name="Wallis C."/>
            <person name="Deusch O."/>
            <person name="O'Flynn C."/>
            <person name="Davis I."/>
            <person name="Jospin G."/>
            <person name="Darling A.E."/>
            <person name="Coil D.A."/>
            <person name="Alexiev A."/>
            <person name="Horsfall A."/>
            <person name="Kirkwood N."/>
            <person name="Harris S."/>
            <person name="Eisen J.A."/>
        </authorList>
    </citation>
    <scope>NUCLEOTIDE SEQUENCE [LARGE SCALE GENOMIC DNA]</scope>
    <source>
        <strain evidence="16">COT-052 OH1451</strain>
    </source>
</reference>
<dbReference type="AlphaFoldDB" id="A0A0A2EYI4"/>
<keyword evidence="4 10" id="KW-0812">Transmembrane</keyword>
<feature type="domain" description="TonB-dependent receptor-like beta-barrel" evidence="13">
    <location>
        <begin position="320"/>
        <end position="725"/>
    </location>
</feature>
<evidence type="ECO:0000313" key="15">
    <source>
        <dbReference type="EMBL" id="KGN83916.1"/>
    </source>
</evidence>
<evidence type="ECO:0000256" key="9">
    <source>
        <dbReference type="ARBA" id="ARBA00023237"/>
    </source>
</evidence>
<dbReference type="Proteomes" id="UP000030130">
    <property type="component" value="Unassembled WGS sequence"/>
</dbReference>
<evidence type="ECO:0000256" key="5">
    <source>
        <dbReference type="ARBA" id="ARBA00022729"/>
    </source>
</evidence>
<dbReference type="EMBL" id="JRAI01000081">
    <property type="protein sequence ID" value="KGN83916.1"/>
    <property type="molecule type" value="Genomic_DNA"/>
</dbReference>
<keyword evidence="6 11" id="KW-0798">TonB box</keyword>
<evidence type="ECO:0000259" key="13">
    <source>
        <dbReference type="Pfam" id="PF00593"/>
    </source>
</evidence>
<protein>
    <submittedName>
        <fullName evidence="15">TonB-dependent receptor</fullName>
    </submittedName>
</protein>
<keyword evidence="2 10" id="KW-0813">Transport</keyword>
<evidence type="ECO:0000256" key="1">
    <source>
        <dbReference type="ARBA" id="ARBA00004571"/>
    </source>
</evidence>
<dbReference type="SUPFAM" id="SSF56935">
    <property type="entry name" value="Porins"/>
    <property type="match status" value="1"/>
</dbReference>
<dbReference type="PROSITE" id="PS52016">
    <property type="entry name" value="TONB_DEPENDENT_REC_3"/>
    <property type="match status" value="1"/>
</dbReference>
<keyword evidence="5 12" id="KW-0732">Signal</keyword>
<dbReference type="Gene3D" id="2.170.130.10">
    <property type="entry name" value="TonB-dependent receptor, plug domain"/>
    <property type="match status" value="1"/>
</dbReference>
<dbReference type="InterPro" id="IPR012910">
    <property type="entry name" value="Plug_dom"/>
</dbReference>